<keyword evidence="2" id="KW-1185">Reference proteome</keyword>
<dbReference type="RefSeq" id="WP_007622417.1">
    <property type="nucleotide sequence ID" value="NZ_BANX01000024.1"/>
</dbReference>
<proteinExistence type="predicted"/>
<accession>M0QLW2</accession>
<sequence length="114" mass="11316">MTSEVILDDEDGKLVTLARGAQARADTAQGAAVRDGDGRTYAGAPVTARTLSLSALQVAVATALSSGADAFEAAVLVGGADDDPGLATLAEISSDAYAILTDGRGAPVERLGGR</sequence>
<dbReference type="OrthoDB" id="3392994at2"/>
<dbReference type="InterPro" id="IPR016193">
    <property type="entry name" value="Cytidine_deaminase-like"/>
</dbReference>
<dbReference type="Gene3D" id="3.40.140.10">
    <property type="entry name" value="Cytidine Deaminase, domain 2"/>
    <property type="match status" value="1"/>
</dbReference>
<dbReference type="STRING" id="1223545.GS4_24_00350"/>
<dbReference type="AlphaFoldDB" id="M0QLW2"/>
<protein>
    <recommendedName>
        <fullName evidence="3">Cytidine deaminase</fullName>
    </recommendedName>
</protein>
<organism evidence="1 2">
    <name type="scientific">Gordonia soli NBRC 108243</name>
    <dbReference type="NCBI Taxonomy" id="1223545"/>
    <lineage>
        <taxon>Bacteria</taxon>
        <taxon>Bacillati</taxon>
        <taxon>Actinomycetota</taxon>
        <taxon>Actinomycetes</taxon>
        <taxon>Mycobacteriales</taxon>
        <taxon>Gordoniaceae</taxon>
        <taxon>Gordonia</taxon>
    </lineage>
</organism>
<evidence type="ECO:0000313" key="2">
    <source>
        <dbReference type="Proteomes" id="UP000011666"/>
    </source>
</evidence>
<gene>
    <name evidence="1" type="ORF">GS4_24_00350</name>
</gene>
<dbReference type="GO" id="GO:0003824">
    <property type="term" value="F:catalytic activity"/>
    <property type="evidence" value="ECO:0007669"/>
    <property type="project" value="InterPro"/>
</dbReference>
<reference evidence="1 2" key="1">
    <citation type="submission" date="2013-01" db="EMBL/GenBank/DDBJ databases">
        <title>Whole genome shotgun sequence of Gordonia soli NBRC 108243.</title>
        <authorList>
            <person name="Isaki-Nakamura S."/>
            <person name="Hosoyama A."/>
            <person name="Tsuchikane K."/>
            <person name="Ando Y."/>
            <person name="Baba S."/>
            <person name="Ohji S."/>
            <person name="Hamada M."/>
            <person name="Tamura T."/>
            <person name="Yamazoe A."/>
            <person name="Yamazaki S."/>
            <person name="Fujita N."/>
        </authorList>
    </citation>
    <scope>NUCLEOTIDE SEQUENCE [LARGE SCALE GENOMIC DNA]</scope>
    <source>
        <strain evidence="1 2">NBRC 108243</strain>
    </source>
</reference>
<evidence type="ECO:0000313" key="1">
    <source>
        <dbReference type="EMBL" id="GAC69389.1"/>
    </source>
</evidence>
<evidence type="ECO:0008006" key="3">
    <source>
        <dbReference type="Google" id="ProtNLM"/>
    </source>
</evidence>
<dbReference type="SUPFAM" id="SSF53927">
    <property type="entry name" value="Cytidine deaminase-like"/>
    <property type="match status" value="1"/>
</dbReference>
<comment type="caution">
    <text evidence="1">The sequence shown here is derived from an EMBL/GenBank/DDBJ whole genome shotgun (WGS) entry which is preliminary data.</text>
</comment>
<dbReference type="Proteomes" id="UP000011666">
    <property type="component" value="Unassembled WGS sequence"/>
</dbReference>
<name>M0QLW2_9ACTN</name>
<dbReference type="EMBL" id="BANX01000024">
    <property type="protein sequence ID" value="GAC69389.1"/>
    <property type="molecule type" value="Genomic_DNA"/>
</dbReference>
<dbReference type="eggNOG" id="COG0295">
    <property type="taxonomic scope" value="Bacteria"/>
</dbReference>